<dbReference type="UniPathway" id="UPA00275">
    <property type="reaction ID" value="UER00401"/>
</dbReference>
<dbReference type="Gene3D" id="3.40.140.10">
    <property type="entry name" value="Cytidine Deaminase, domain 2"/>
    <property type="match status" value="1"/>
</dbReference>
<dbReference type="InterPro" id="IPR050765">
    <property type="entry name" value="Riboflavin_Biosynth_HTPR"/>
</dbReference>
<dbReference type="GO" id="GO:0008835">
    <property type="term" value="F:diaminohydroxyphosphoribosylaminopyrimidine deaminase activity"/>
    <property type="evidence" value="ECO:0007669"/>
    <property type="project" value="UniProtKB-EC"/>
</dbReference>
<dbReference type="NCBIfam" id="TIGR00227">
    <property type="entry name" value="ribD_Cterm"/>
    <property type="match status" value="1"/>
</dbReference>
<comment type="similarity">
    <text evidence="4">In the N-terminal section; belongs to the cytidine and deoxycytidylate deaminase family.</text>
</comment>
<evidence type="ECO:0000256" key="1">
    <source>
        <dbReference type="ARBA" id="ARBA00002151"/>
    </source>
</evidence>
<dbReference type="PANTHER" id="PTHR38011:SF7">
    <property type="entry name" value="2,5-DIAMINO-6-RIBOSYLAMINO-4(3H)-PYRIMIDINONE 5'-PHOSPHATE REDUCTASE"/>
    <property type="match status" value="1"/>
</dbReference>
<dbReference type="InterPro" id="IPR002125">
    <property type="entry name" value="CMP_dCMP_dom"/>
</dbReference>
<feature type="domain" description="CMP/dCMP-type deaminase" evidence="13">
    <location>
        <begin position="76"/>
        <end position="189"/>
    </location>
</feature>
<evidence type="ECO:0000256" key="10">
    <source>
        <dbReference type="ARBA" id="ARBA00022857"/>
    </source>
</evidence>
<dbReference type="Pfam" id="PF01872">
    <property type="entry name" value="RibD_C"/>
    <property type="match status" value="1"/>
</dbReference>
<dbReference type="InterPro" id="IPR011549">
    <property type="entry name" value="RibD_C"/>
</dbReference>
<comment type="function">
    <text evidence="1">Converts 2,5-diamino-6-(ribosylamino)-4(3h)-pyrimidinone 5'-phosphate into 5-amino-6-(ribosylamino)-2,4(1h,3h)-pyrimidinedione 5'-phosphate.</text>
</comment>
<comment type="pathway">
    <text evidence="2">Cofactor biosynthesis; riboflavin biosynthesis; 5-amino-6-(D-ribitylamino)uracil from GTP: step 2/4.</text>
</comment>
<keyword evidence="12" id="KW-0511">Multifunctional enzyme</keyword>
<accession>A0A318SN50</accession>
<dbReference type="GO" id="GO:0050661">
    <property type="term" value="F:NADP binding"/>
    <property type="evidence" value="ECO:0007669"/>
    <property type="project" value="InterPro"/>
</dbReference>
<comment type="caution">
    <text evidence="14">The sequence shown here is derived from an EMBL/GenBank/DDBJ whole genome shotgun (WGS) entry which is preliminary data.</text>
</comment>
<evidence type="ECO:0000256" key="4">
    <source>
        <dbReference type="ARBA" id="ARBA00005259"/>
    </source>
</evidence>
<evidence type="ECO:0000313" key="14">
    <source>
        <dbReference type="EMBL" id="PYE78606.1"/>
    </source>
</evidence>
<dbReference type="GO" id="GO:0008703">
    <property type="term" value="F:5-amino-6-(5-phosphoribosylamino)uracil reductase activity"/>
    <property type="evidence" value="ECO:0007669"/>
    <property type="project" value="UniProtKB-EC"/>
</dbReference>
<dbReference type="SUPFAM" id="SSF53597">
    <property type="entry name" value="Dihydrofolate reductase-like"/>
    <property type="match status" value="1"/>
</dbReference>
<comment type="pathway">
    <text evidence="3">Cofactor biosynthesis; riboflavin biosynthesis; 5-amino-6-(D-ribitylamino)uracil from GTP: step 3/4.</text>
</comment>
<dbReference type="NCBIfam" id="TIGR00326">
    <property type="entry name" value="eubact_ribD"/>
    <property type="match status" value="1"/>
</dbReference>
<sequence length="438" mass="46364">MRQLALQADLISCSTVRVMPPIEERDPSTTCRSSFQERTIPLLDRSDSLSLQSRAEPGYARLLLLTTLCAMPAIYNTAPQALVQALSLAAASPWPGSGRARNGCVVVAKNGTVAGTGSTGFMDRSSAEIQALNECLGIAGSALGATAYILVEPESDEVCGALVGAGVKRVVVSLEHPEPSLAGHGIARLRAAGVEVQVGVGAREARQLNLGLISRLKRLRPWVRLKTAISLDGTTALCNGSSQWITAQAARADVHTWRAQACAVITGVGTVHADDPCLDVRLEPSTRQPVLVIVDSRLETPVAATLFGVQNRSVWIYAATADAASRIALERRGATVTLMPDRRGKVDLAAMLQHLASRGINDIHVEAGAKLNGSLVHEALVDEFLVYVAPKLVGEGRPLAAFGPLADLTQATQLAFRSVDLIGEDLRILARVVGTDNF</sequence>
<dbReference type="SUPFAM" id="SSF53927">
    <property type="entry name" value="Cytidine deaminase-like"/>
    <property type="match status" value="1"/>
</dbReference>
<gene>
    <name evidence="14" type="ORF">DFQ15_106114</name>
</gene>
<evidence type="ECO:0000256" key="8">
    <source>
        <dbReference type="ARBA" id="ARBA00019930"/>
    </source>
</evidence>
<keyword evidence="10" id="KW-0521">NADP</keyword>
<dbReference type="Proteomes" id="UP000247540">
    <property type="component" value="Unassembled WGS sequence"/>
</dbReference>
<dbReference type="Gene3D" id="3.40.430.10">
    <property type="entry name" value="Dihydrofolate Reductase, subunit A"/>
    <property type="match status" value="1"/>
</dbReference>
<evidence type="ECO:0000256" key="6">
    <source>
        <dbReference type="ARBA" id="ARBA00012766"/>
    </source>
</evidence>
<dbReference type="AlphaFoldDB" id="A0A318SN50"/>
<evidence type="ECO:0000256" key="3">
    <source>
        <dbReference type="ARBA" id="ARBA00004910"/>
    </source>
</evidence>
<evidence type="ECO:0000256" key="7">
    <source>
        <dbReference type="ARBA" id="ARBA00013173"/>
    </source>
</evidence>
<evidence type="ECO:0000256" key="2">
    <source>
        <dbReference type="ARBA" id="ARBA00004882"/>
    </source>
</evidence>
<evidence type="ECO:0000256" key="5">
    <source>
        <dbReference type="ARBA" id="ARBA00007417"/>
    </source>
</evidence>
<dbReference type="EC" id="1.1.1.193" evidence="7"/>
<dbReference type="PROSITE" id="PS51747">
    <property type="entry name" value="CYT_DCMP_DEAMINASES_2"/>
    <property type="match status" value="1"/>
</dbReference>
<dbReference type="InterPro" id="IPR004794">
    <property type="entry name" value="Eubact_RibD"/>
</dbReference>
<organism evidence="14 15">
    <name type="scientific">Xylophilus ampelinus</name>
    <dbReference type="NCBI Taxonomy" id="54067"/>
    <lineage>
        <taxon>Bacteria</taxon>
        <taxon>Pseudomonadati</taxon>
        <taxon>Pseudomonadota</taxon>
        <taxon>Betaproteobacteria</taxon>
        <taxon>Burkholderiales</taxon>
        <taxon>Xylophilus</taxon>
    </lineage>
</organism>
<comment type="similarity">
    <text evidence="5">In the C-terminal section; belongs to the HTP reductase family.</text>
</comment>
<dbReference type="PANTHER" id="PTHR38011">
    <property type="entry name" value="DIHYDROFOLATE REDUCTASE FAMILY PROTEIN (AFU_ORTHOLOGUE AFUA_8G06820)"/>
    <property type="match status" value="1"/>
</dbReference>
<dbReference type="InterPro" id="IPR016193">
    <property type="entry name" value="Cytidine_deaminase-like"/>
</dbReference>
<dbReference type="InterPro" id="IPR024072">
    <property type="entry name" value="DHFR-like_dom_sf"/>
</dbReference>
<dbReference type="EC" id="3.5.4.26" evidence="6"/>
<proteinExistence type="inferred from homology"/>
<dbReference type="GO" id="GO:0009231">
    <property type="term" value="P:riboflavin biosynthetic process"/>
    <property type="evidence" value="ECO:0007669"/>
    <property type="project" value="UniProtKB-UniPathway"/>
</dbReference>
<keyword evidence="15" id="KW-1185">Reference proteome</keyword>
<keyword evidence="11" id="KW-0560">Oxidoreductase</keyword>
<dbReference type="InterPro" id="IPR002734">
    <property type="entry name" value="RibDG_C"/>
</dbReference>
<dbReference type="EMBL" id="QJTC01000006">
    <property type="protein sequence ID" value="PYE78606.1"/>
    <property type="molecule type" value="Genomic_DNA"/>
</dbReference>
<evidence type="ECO:0000259" key="13">
    <source>
        <dbReference type="PROSITE" id="PS51747"/>
    </source>
</evidence>
<evidence type="ECO:0000313" key="15">
    <source>
        <dbReference type="Proteomes" id="UP000247540"/>
    </source>
</evidence>
<evidence type="ECO:0000256" key="9">
    <source>
        <dbReference type="ARBA" id="ARBA00022619"/>
    </source>
</evidence>
<protein>
    <recommendedName>
        <fullName evidence="8">Riboflavin biosynthesis protein RibD</fullName>
        <ecNumber evidence="7">1.1.1.193</ecNumber>
        <ecNumber evidence="6">3.5.4.26</ecNumber>
    </recommendedName>
</protein>
<reference evidence="14 15" key="1">
    <citation type="submission" date="2018-06" db="EMBL/GenBank/DDBJ databases">
        <title>Genomic Encyclopedia of Type Strains, Phase III (KMG-III): the genomes of soil and plant-associated and newly described type strains.</title>
        <authorList>
            <person name="Whitman W."/>
        </authorList>
    </citation>
    <scope>NUCLEOTIDE SEQUENCE [LARGE SCALE GENOMIC DNA]</scope>
    <source>
        <strain evidence="14 15">CECT 7646</strain>
    </source>
</reference>
<name>A0A318SN50_9BURK</name>
<evidence type="ECO:0000256" key="12">
    <source>
        <dbReference type="ARBA" id="ARBA00023268"/>
    </source>
</evidence>
<keyword evidence="9" id="KW-0686">Riboflavin biosynthesis</keyword>
<evidence type="ECO:0000256" key="11">
    <source>
        <dbReference type="ARBA" id="ARBA00023002"/>
    </source>
</evidence>